<evidence type="ECO:0000313" key="2">
    <source>
        <dbReference type="EMBL" id="GAG77096.1"/>
    </source>
</evidence>
<organism evidence="2">
    <name type="scientific">marine sediment metagenome</name>
    <dbReference type="NCBI Taxonomy" id="412755"/>
    <lineage>
        <taxon>unclassified sequences</taxon>
        <taxon>metagenomes</taxon>
        <taxon>ecological metagenomes</taxon>
    </lineage>
</organism>
<keyword evidence="1" id="KW-0472">Membrane</keyword>
<keyword evidence="1" id="KW-0812">Transmembrane</keyword>
<keyword evidence="1" id="KW-1133">Transmembrane helix</keyword>
<feature type="transmembrane region" description="Helical" evidence="1">
    <location>
        <begin position="25"/>
        <end position="46"/>
    </location>
</feature>
<proteinExistence type="predicted"/>
<feature type="non-terminal residue" evidence="2">
    <location>
        <position position="1"/>
    </location>
</feature>
<name>X1BY69_9ZZZZ</name>
<protein>
    <submittedName>
        <fullName evidence="2">Uncharacterized protein</fullName>
    </submittedName>
</protein>
<comment type="caution">
    <text evidence="2">The sequence shown here is derived from an EMBL/GenBank/DDBJ whole genome shotgun (WGS) entry which is preliminary data.</text>
</comment>
<sequence length="51" mass="6192">KIPYETIRENLILNYKEFRNRADKILYGFDLLSLRLFFLFLLALTLPPYLI</sequence>
<accession>X1BY69</accession>
<gene>
    <name evidence="2" type="ORF">S01H4_29181</name>
</gene>
<reference evidence="2" key="1">
    <citation type="journal article" date="2014" name="Front. Microbiol.">
        <title>High frequency of phylogenetically diverse reductive dehalogenase-homologous genes in deep subseafloor sedimentary metagenomes.</title>
        <authorList>
            <person name="Kawai M."/>
            <person name="Futagami T."/>
            <person name="Toyoda A."/>
            <person name="Takaki Y."/>
            <person name="Nishi S."/>
            <person name="Hori S."/>
            <person name="Arai W."/>
            <person name="Tsubouchi T."/>
            <person name="Morono Y."/>
            <person name="Uchiyama I."/>
            <person name="Ito T."/>
            <person name="Fujiyama A."/>
            <person name="Inagaki F."/>
            <person name="Takami H."/>
        </authorList>
    </citation>
    <scope>NUCLEOTIDE SEQUENCE</scope>
    <source>
        <strain evidence="2">Expedition CK06-06</strain>
    </source>
</reference>
<dbReference type="EMBL" id="BART01014778">
    <property type="protein sequence ID" value="GAG77096.1"/>
    <property type="molecule type" value="Genomic_DNA"/>
</dbReference>
<evidence type="ECO:0000256" key="1">
    <source>
        <dbReference type="SAM" id="Phobius"/>
    </source>
</evidence>
<dbReference type="AlphaFoldDB" id="X1BY69"/>